<keyword evidence="1" id="KW-1133">Transmembrane helix</keyword>
<protein>
    <submittedName>
        <fullName evidence="2">Uncharacterized protein</fullName>
    </submittedName>
</protein>
<keyword evidence="1" id="KW-0472">Membrane</keyword>
<dbReference type="RefSeq" id="WP_114770072.1">
    <property type="nucleotide sequence ID" value="NZ_QQBB01000004.1"/>
</dbReference>
<accession>A0A370HL00</accession>
<sequence length="63" mass="7146">MTTSRTRHDRRVDARAHRLDPRQESRFSLALILLMGLATLSVMATTQMLTEQNPGTTSHIILQ</sequence>
<organism evidence="2 3">
    <name type="scientific">Microvirga subterranea</name>
    <dbReference type="NCBI Taxonomy" id="186651"/>
    <lineage>
        <taxon>Bacteria</taxon>
        <taxon>Pseudomonadati</taxon>
        <taxon>Pseudomonadota</taxon>
        <taxon>Alphaproteobacteria</taxon>
        <taxon>Hyphomicrobiales</taxon>
        <taxon>Methylobacteriaceae</taxon>
        <taxon>Microvirga</taxon>
    </lineage>
</organism>
<evidence type="ECO:0000313" key="2">
    <source>
        <dbReference type="EMBL" id="RDI59169.1"/>
    </source>
</evidence>
<dbReference type="Proteomes" id="UP000254925">
    <property type="component" value="Unassembled WGS sequence"/>
</dbReference>
<dbReference type="AlphaFoldDB" id="A0A370HL00"/>
<feature type="transmembrane region" description="Helical" evidence="1">
    <location>
        <begin position="27"/>
        <end position="49"/>
    </location>
</feature>
<proteinExistence type="predicted"/>
<keyword evidence="1" id="KW-0812">Transmembrane</keyword>
<comment type="caution">
    <text evidence="2">The sequence shown here is derived from an EMBL/GenBank/DDBJ whole genome shotgun (WGS) entry which is preliminary data.</text>
</comment>
<evidence type="ECO:0000256" key="1">
    <source>
        <dbReference type="SAM" id="Phobius"/>
    </source>
</evidence>
<keyword evidence="3" id="KW-1185">Reference proteome</keyword>
<gene>
    <name evidence="2" type="ORF">DES45_10480</name>
</gene>
<name>A0A370HL00_9HYPH</name>
<reference evidence="2 3" key="1">
    <citation type="submission" date="2018-07" db="EMBL/GenBank/DDBJ databases">
        <title>Genomic Encyclopedia of Type Strains, Phase IV (KMG-IV): sequencing the most valuable type-strain genomes for metagenomic binning, comparative biology and taxonomic classification.</title>
        <authorList>
            <person name="Goeker M."/>
        </authorList>
    </citation>
    <scope>NUCLEOTIDE SEQUENCE [LARGE SCALE GENOMIC DNA]</scope>
    <source>
        <strain evidence="2 3">DSM 14364</strain>
    </source>
</reference>
<evidence type="ECO:0000313" key="3">
    <source>
        <dbReference type="Proteomes" id="UP000254925"/>
    </source>
</evidence>
<dbReference type="EMBL" id="QQBB01000004">
    <property type="protein sequence ID" value="RDI59169.1"/>
    <property type="molecule type" value="Genomic_DNA"/>
</dbReference>